<dbReference type="InterPro" id="IPR011463">
    <property type="entry name" value="DUF1569"/>
</dbReference>
<dbReference type="RefSeq" id="WP_091175345.1">
    <property type="nucleotide sequence ID" value="NZ_FNCG01000022.1"/>
</dbReference>
<sequence>MKTIFDKETRDGLITRINLINENSQPQWGKMNVYQMLKHCTLSDEMYLGITVYKRSFIGRLFGKVALKSMIKDDSPVAKNSPTVPQCKVTETGGDVEAQKKRWIKLVEEYGKTSKTDFEHTFFGEMTREQMGQLAYKHVDHHLRQFSN</sequence>
<dbReference type="STRING" id="551996.SAMN05192573_12238"/>
<dbReference type="Proteomes" id="UP000199705">
    <property type="component" value="Unassembled WGS sequence"/>
</dbReference>
<dbReference type="InterPro" id="IPR034660">
    <property type="entry name" value="DinB/YfiT-like"/>
</dbReference>
<dbReference type="Pfam" id="PF07606">
    <property type="entry name" value="DUF1569"/>
    <property type="match status" value="1"/>
</dbReference>
<reference evidence="2" key="1">
    <citation type="submission" date="2016-10" db="EMBL/GenBank/DDBJ databases">
        <authorList>
            <person name="Varghese N."/>
            <person name="Submissions S."/>
        </authorList>
    </citation>
    <scope>NUCLEOTIDE SEQUENCE [LARGE SCALE GENOMIC DNA]</scope>
    <source>
        <strain evidence="2">Gh-67</strain>
    </source>
</reference>
<proteinExistence type="predicted"/>
<gene>
    <name evidence="1" type="ORF">SAMN05192573_12238</name>
</gene>
<name>A0A1G8L4P4_9SPHI</name>
<organism evidence="1 2">
    <name type="scientific">Mucilaginibacter gossypii</name>
    <dbReference type="NCBI Taxonomy" id="551996"/>
    <lineage>
        <taxon>Bacteria</taxon>
        <taxon>Pseudomonadati</taxon>
        <taxon>Bacteroidota</taxon>
        <taxon>Sphingobacteriia</taxon>
        <taxon>Sphingobacteriales</taxon>
        <taxon>Sphingobacteriaceae</taxon>
        <taxon>Mucilaginibacter</taxon>
    </lineage>
</organism>
<accession>A0A1G8L4P4</accession>
<evidence type="ECO:0008006" key="3">
    <source>
        <dbReference type="Google" id="ProtNLM"/>
    </source>
</evidence>
<dbReference type="Gene3D" id="1.20.120.450">
    <property type="entry name" value="dinb family like domain"/>
    <property type="match status" value="1"/>
</dbReference>
<keyword evidence="2" id="KW-1185">Reference proteome</keyword>
<evidence type="ECO:0000313" key="1">
    <source>
        <dbReference type="EMBL" id="SDI50561.1"/>
    </source>
</evidence>
<dbReference type="AlphaFoldDB" id="A0A1G8L4P4"/>
<protein>
    <recommendedName>
        <fullName evidence="3">DUF1569 domain-containing protein</fullName>
    </recommendedName>
</protein>
<dbReference type="EMBL" id="FNCG01000022">
    <property type="protein sequence ID" value="SDI50561.1"/>
    <property type="molecule type" value="Genomic_DNA"/>
</dbReference>
<dbReference type="SUPFAM" id="SSF109854">
    <property type="entry name" value="DinB/YfiT-like putative metalloenzymes"/>
    <property type="match status" value="1"/>
</dbReference>
<evidence type="ECO:0000313" key="2">
    <source>
        <dbReference type="Proteomes" id="UP000199705"/>
    </source>
</evidence>